<comment type="caution">
    <text evidence="9">The sequence shown here is derived from an EMBL/GenBank/DDBJ whole genome shotgun (WGS) entry which is preliminary data.</text>
</comment>
<feature type="domain" description="ABC transmembrane type-1" evidence="8">
    <location>
        <begin position="97"/>
        <end position="286"/>
    </location>
</feature>
<keyword evidence="10" id="KW-1185">Reference proteome</keyword>
<evidence type="ECO:0000256" key="1">
    <source>
        <dbReference type="ARBA" id="ARBA00004651"/>
    </source>
</evidence>
<dbReference type="InterPro" id="IPR000515">
    <property type="entry name" value="MetI-like"/>
</dbReference>
<dbReference type="Proteomes" id="UP001138997">
    <property type="component" value="Unassembled WGS sequence"/>
</dbReference>
<evidence type="ECO:0000256" key="3">
    <source>
        <dbReference type="ARBA" id="ARBA00022475"/>
    </source>
</evidence>
<feature type="transmembrane region" description="Helical" evidence="7">
    <location>
        <begin position="132"/>
        <end position="156"/>
    </location>
</feature>
<dbReference type="SUPFAM" id="SSF161098">
    <property type="entry name" value="MetI-like"/>
    <property type="match status" value="1"/>
</dbReference>
<dbReference type="CDD" id="cd06261">
    <property type="entry name" value="TM_PBP2"/>
    <property type="match status" value="1"/>
</dbReference>
<dbReference type="Pfam" id="PF00528">
    <property type="entry name" value="BPD_transp_1"/>
    <property type="match status" value="1"/>
</dbReference>
<dbReference type="Gene3D" id="1.10.3720.10">
    <property type="entry name" value="MetI-like"/>
    <property type="match status" value="1"/>
</dbReference>
<feature type="transmembrane region" description="Helical" evidence="7">
    <location>
        <begin position="208"/>
        <end position="233"/>
    </location>
</feature>
<dbReference type="InterPro" id="IPR035906">
    <property type="entry name" value="MetI-like_sf"/>
</dbReference>
<dbReference type="GO" id="GO:0005886">
    <property type="term" value="C:plasma membrane"/>
    <property type="evidence" value="ECO:0007669"/>
    <property type="project" value="UniProtKB-SubCell"/>
</dbReference>
<keyword evidence="3" id="KW-1003">Cell membrane</keyword>
<dbReference type="AlphaFoldDB" id="A0A9X1SSD1"/>
<comment type="subcellular location">
    <subcellularLocation>
        <location evidence="1 7">Cell membrane</location>
        <topology evidence="1 7">Multi-pass membrane protein</topology>
    </subcellularLocation>
</comment>
<protein>
    <submittedName>
        <fullName evidence="9">Carbohydrate ABC transporter permease</fullName>
    </submittedName>
</protein>
<reference evidence="9" key="1">
    <citation type="submission" date="2021-11" db="EMBL/GenBank/DDBJ databases">
        <title>Streptomyces corallinus and Kineosporia corallina sp. nov., two new coral-derived marine actinobacteria.</title>
        <authorList>
            <person name="Buangrab K."/>
            <person name="Sutthacheep M."/>
            <person name="Yeemin T."/>
            <person name="Harunari E."/>
            <person name="Igarashi Y."/>
            <person name="Sripreechasak P."/>
            <person name="Kanchanasin P."/>
            <person name="Tanasupawat S."/>
            <person name="Phongsopitanun W."/>
        </authorList>
    </citation>
    <scope>NUCLEOTIDE SEQUENCE</scope>
    <source>
        <strain evidence="9">JCM 31032</strain>
    </source>
</reference>
<sequence>MTAVVTEPETGQNSKKTLRRKVVESNTQLFRASPLNYLVLVITFFLSVFPLYWMLVMASRTNDEIVQMPPSFVPGSNLGTHVEALFDQADVLFAKSLMNSFIVAGTITVGVVIFSSLAGFAFAKLKFRGSNVLLAIVVLTMMVPVQLGTVPLYIMMDWFGIQGSLSTVILPYLFSGFGVFLVRQYAIQAIPDELIEAARVDGASTLRIFWSVVLPGLRPAAAILGLFTFMTYWNDFLWPFVALSPENPTVQVALSRLSSGYYTDQSLVMAGTLMATLPLLVVVVFFGRQLISGIMDGAVKA</sequence>
<feature type="transmembrane region" description="Helical" evidence="7">
    <location>
        <begin position="35"/>
        <end position="55"/>
    </location>
</feature>
<evidence type="ECO:0000256" key="5">
    <source>
        <dbReference type="ARBA" id="ARBA00022989"/>
    </source>
</evidence>
<keyword evidence="5 7" id="KW-1133">Transmembrane helix</keyword>
<evidence type="ECO:0000259" key="8">
    <source>
        <dbReference type="PROSITE" id="PS50928"/>
    </source>
</evidence>
<evidence type="ECO:0000313" key="9">
    <source>
        <dbReference type="EMBL" id="MCD5310166.1"/>
    </source>
</evidence>
<dbReference type="PROSITE" id="PS50928">
    <property type="entry name" value="ABC_TM1"/>
    <property type="match status" value="1"/>
</dbReference>
<feature type="transmembrane region" description="Helical" evidence="7">
    <location>
        <begin position="101"/>
        <end position="123"/>
    </location>
</feature>
<evidence type="ECO:0000256" key="6">
    <source>
        <dbReference type="ARBA" id="ARBA00023136"/>
    </source>
</evidence>
<proteinExistence type="inferred from homology"/>
<evidence type="ECO:0000256" key="7">
    <source>
        <dbReference type="RuleBase" id="RU363032"/>
    </source>
</evidence>
<accession>A0A9X1SSD1</accession>
<dbReference type="PANTHER" id="PTHR43744">
    <property type="entry name" value="ABC TRANSPORTER PERMEASE PROTEIN MG189-RELATED-RELATED"/>
    <property type="match status" value="1"/>
</dbReference>
<keyword evidence="2 7" id="KW-0813">Transport</keyword>
<evidence type="ECO:0000256" key="2">
    <source>
        <dbReference type="ARBA" id="ARBA00022448"/>
    </source>
</evidence>
<keyword evidence="6 7" id="KW-0472">Membrane</keyword>
<feature type="transmembrane region" description="Helical" evidence="7">
    <location>
        <begin position="267"/>
        <end position="286"/>
    </location>
</feature>
<dbReference type="PANTHER" id="PTHR43744:SF12">
    <property type="entry name" value="ABC TRANSPORTER PERMEASE PROTEIN MG189-RELATED"/>
    <property type="match status" value="1"/>
</dbReference>
<gene>
    <name evidence="9" type="ORF">LR394_04610</name>
</gene>
<dbReference type="RefSeq" id="WP_231439094.1">
    <property type="nucleotide sequence ID" value="NZ_JAJOMB010000002.1"/>
</dbReference>
<organism evidence="9 10">
    <name type="scientific">Kineosporia babensis</name>
    <dbReference type="NCBI Taxonomy" id="499548"/>
    <lineage>
        <taxon>Bacteria</taxon>
        <taxon>Bacillati</taxon>
        <taxon>Actinomycetota</taxon>
        <taxon>Actinomycetes</taxon>
        <taxon>Kineosporiales</taxon>
        <taxon>Kineosporiaceae</taxon>
        <taxon>Kineosporia</taxon>
    </lineage>
</organism>
<comment type="similarity">
    <text evidence="7">Belongs to the binding-protein-dependent transport system permease family.</text>
</comment>
<dbReference type="EMBL" id="JAJOMB010000002">
    <property type="protein sequence ID" value="MCD5310166.1"/>
    <property type="molecule type" value="Genomic_DNA"/>
</dbReference>
<evidence type="ECO:0000313" key="10">
    <source>
        <dbReference type="Proteomes" id="UP001138997"/>
    </source>
</evidence>
<keyword evidence="4 7" id="KW-0812">Transmembrane</keyword>
<name>A0A9X1SSD1_9ACTN</name>
<evidence type="ECO:0000256" key="4">
    <source>
        <dbReference type="ARBA" id="ARBA00022692"/>
    </source>
</evidence>
<feature type="transmembrane region" description="Helical" evidence="7">
    <location>
        <begin position="168"/>
        <end position="187"/>
    </location>
</feature>
<dbReference type="GO" id="GO:0055085">
    <property type="term" value="P:transmembrane transport"/>
    <property type="evidence" value="ECO:0007669"/>
    <property type="project" value="InterPro"/>
</dbReference>